<proteinExistence type="predicted"/>
<name>A0A6B0YS08_9CHLR</name>
<dbReference type="PANTHER" id="PTHR40455:SF1">
    <property type="entry name" value="ANTITOXIN HIGA"/>
    <property type="match status" value="1"/>
</dbReference>
<sequence length="138" mass="15362">MSLKFRSIRSGEEYEAALARIDEIFHAEVGTPEGEELDELADLVESYQDKHYFIGLPDPISAIEFRMDQANLSQKDLIPYIGSSAMVAEVLSGKREITLSMARALHEHLGIPADVLLQRSGAEINSQLTKSTCDRLQI</sequence>
<organism evidence="2">
    <name type="scientific">Caldilineaceae bacterium SB0664_bin_27</name>
    <dbReference type="NCBI Taxonomy" id="2605260"/>
    <lineage>
        <taxon>Bacteria</taxon>
        <taxon>Bacillati</taxon>
        <taxon>Chloroflexota</taxon>
        <taxon>Caldilineae</taxon>
        <taxon>Caldilineales</taxon>
        <taxon>Caldilineaceae</taxon>
    </lineage>
</organism>
<dbReference type="Gene3D" id="1.10.260.40">
    <property type="entry name" value="lambda repressor-like DNA-binding domains"/>
    <property type="match status" value="1"/>
</dbReference>
<dbReference type="InterPro" id="IPR039060">
    <property type="entry name" value="Antitox_HigA"/>
</dbReference>
<accession>A0A6B0YS08</accession>
<protein>
    <submittedName>
        <fullName evidence="2">Transcriptional regulator</fullName>
    </submittedName>
</protein>
<dbReference type="Pfam" id="PF01381">
    <property type="entry name" value="HTH_3"/>
    <property type="match status" value="1"/>
</dbReference>
<comment type="caution">
    <text evidence="2">The sequence shown here is derived from an EMBL/GenBank/DDBJ whole genome shotgun (WGS) entry which is preliminary data.</text>
</comment>
<evidence type="ECO:0000259" key="1">
    <source>
        <dbReference type="PROSITE" id="PS50943"/>
    </source>
</evidence>
<dbReference type="EMBL" id="VXRG01000076">
    <property type="protein sequence ID" value="MXY93603.1"/>
    <property type="molecule type" value="Genomic_DNA"/>
</dbReference>
<evidence type="ECO:0000313" key="2">
    <source>
        <dbReference type="EMBL" id="MXY93603.1"/>
    </source>
</evidence>
<dbReference type="InterPro" id="IPR010982">
    <property type="entry name" value="Lambda_DNA-bd_dom_sf"/>
</dbReference>
<dbReference type="CDD" id="cd00093">
    <property type="entry name" value="HTH_XRE"/>
    <property type="match status" value="1"/>
</dbReference>
<dbReference type="PANTHER" id="PTHR40455">
    <property type="entry name" value="ANTITOXIN HIGA"/>
    <property type="match status" value="1"/>
</dbReference>
<dbReference type="PROSITE" id="PS50943">
    <property type="entry name" value="HTH_CROC1"/>
    <property type="match status" value="1"/>
</dbReference>
<dbReference type="GO" id="GO:0001046">
    <property type="term" value="F:core promoter sequence-specific DNA binding"/>
    <property type="evidence" value="ECO:0007669"/>
    <property type="project" value="TreeGrafter"/>
</dbReference>
<dbReference type="AlphaFoldDB" id="A0A6B0YS08"/>
<gene>
    <name evidence="2" type="ORF">F4Y42_09160</name>
</gene>
<reference evidence="2" key="1">
    <citation type="submission" date="2019-09" db="EMBL/GenBank/DDBJ databases">
        <title>Characterisation of the sponge microbiome using genome-centric metagenomics.</title>
        <authorList>
            <person name="Engelberts J.P."/>
            <person name="Robbins S.J."/>
            <person name="De Goeij J.M."/>
            <person name="Aranda M."/>
            <person name="Bell S.C."/>
            <person name="Webster N.S."/>
        </authorList>
    </citation>
    <scope>NUCLEOTIDE SEQUENCE</scope>
    <source>
        <strain evidence="2">SB0664_bin_27</strain>
    </source>
</reference>
<feature type="domain" description="HTH cro/C1-type" evidence="1">
    <location>
        <begin position="63"/>
        <end position="116"/>
    </location>
</feature>
<dbReference type="SUPFAM" id="SSF47413">
    <property type="entry name" value="lambda repressor-like DNA-binding domains"/>
    <property type="match status" value="1"/>
</dbReference>
<dbReference type="InterPro" id="IPR001387">
    <property type="entry name" value="Cro/C1-type_HTH"/>
</dbReference>
<dbReference type="GO" id="GO:0006355">
    <property type="term" value="P:regulation of DNA-templated transcription"/>
    <property type="evidence" value="ECO:0007669"/>
    <property type="project" value="InterPro"/>
</dbReference>